<dbReference type="PANTHER" id="PTHR34390:SF2">
    <property type="entry name" value="SUCCINATE TRANSPORTER SUBUNIT YJJP-RELATED"/>
    <property type="match status" value="1"/>
</dbReference>
<evidence type="ECO:0000256" key="5">
    <source>
        <dbReference type="ARBA" id="ARBA00023136"/>
    </source>
</evidence>
<feature type="domain" description="Threonine/serine exporter-like N-terminal" evidence="8">
    <location>
        <begin position="11"/>
        <end position="250"/>
    </location>
</feature>
<dbReference type="Proteomes" id="UP000823921">
    <property type="component" value="Unassembled WGS sequence"/>
</dbReference>
<protein>
    <submittedName>
        <fullName evidence="9">Threonine/serine exporter family protein</fullName>
    </submittedName>
</protein>
<gene>
    <name evidence="9" type="ORF">H9712_05890</name>
</gene>
<dbReference type="EMBL" id="DWXO01000057">
    <property type="protein sequence ID" value="HJB80497.1"/>
    <property type="molecule type" value="Genomic_DNA"/>
</dbReference>
<feature type="transmembrane region" description="Helical" evidence="7">
    <location>
        <begin position="196"/>
        <end position="214"/>
    </location>
</feature>
<dbReference type="PANTHER" id="PTHR34390">
    <property type="entry name" value="UPF0442 PROTEIN YJJB-RELATED"/>
    <property type="match status" value="1"/>
</dbReference>
<evidence type="ECO:0000256" key="3">
    <source>
        <dbReference type="ARBA" id="ARBA00022692"/>
    </source>
</evidence>
<reference evidence="9" key="1">
    <citation type="journal article" date="2021" name="PeerJ">
        <title>Extensive microbial diversity within the chicken gut microbiome revealed by metagenomics and culture.</title>
        <authorList>
            <person name="Gilroy R."/>
            <person name="Ravi A."/>
            <person name="Getino M."/>
            <person name="Pursley I."/>
            <person name="Horton D.L."/>
            <person name="Alikhan N.F."/>
            <person name="Baker D."/>
            <person name="Gharbi K."/>
            <person name="Hall N."/>
            <person name="Watson M."/>
            <person name="Adriaenssens E.M."/>
            <person name="Foster-Nyarko E."/>
            <person name="Jarju S."/>
            <person name="Secka A."/>
            <person name="Antonio M."/>
            <person name="Oren A."/>
            <person name="Chaudhuri R.R."/>
            <person name="La Ragione R."/>
            <person name="Hildebrand F."/>
            <person name="Pallen M.J."/>
        </authorList>
    </citation>
    <scope>NUCLEOTIDE SEQUENCE</scope>
    <source>
        <strain evidence="9">CHK192-8294</strain>
    </source>
</reference>
<reference evidence="9" key="2">
    <citation type="submission" date="2021-04" db="EMBL/GenBank/DDBJ databases">
        <authorList>
            <person name="Gilroy R."/>
        </authorList>
    </citation>
    <scope>NUCLEOTIDE SEQUENCE</scope>
    <source>
        <strain evidence="9">CHK192-8294</strain>
    </source>
</reference>
<keyword evidence="5 7" id="KW-0472">Membrane</keyword>
<proteinExistence type="inferred from homology"/>
<dbReference type="GO" id="GO:0015744">
    <property type="term" value="P:succinate transport"/>
    <property type="evidence" value="ECO:0007669"/>
    <property type="project" value="TreeGrafter"/>
</dbReference>
<dbReference type="GO" id="GO:0022857">
    <property type="term" value="F:transmembrane transporter activity"/>
    <property type="evidence" value="ECO:0007669"/>
    <property type="project" value="InterPro"/>
</dbReference>
<evidence type="ECO:0000259" key="8">
    <source>
        <dbReference type="Pfam" id="PF06738"/>
    </source>
</evidence>
<feature type="transmembrane region" description="Helical" evidence="7">
    <location>
        <begin position="141"/>
        <end position="160"/>
    </location>
</feature>
<evidence type="ECO:0000313" key="9">
    <source>
        <dbReference type="EMBL" id="HJB80497.1"/>
    </source>
</evidence>
<dbReference type="InterPro" id="IPR050539">
    <property type="entry name" value="ThrE_Dicarb/AminoAcid_Exp"/>
</dbReference>
<keyword evidence="2" id="KW-1003">Cell membrane</keyword>
<name>A0A9D2MLP1_9FIRM</name>
<keyword evidence="4 7" id="KW-1133">Transmembrane helix</keyword>
<evidence type="ECO:0000256" key="7">
    <source>
        <dbReference type="SAM" id="Phobius"/>
    </source>
</evidence>
<feature type="transmembrane region" description="Helical" evidence="7">
    <location>
        <begin position="234"/>
        <end position="255"/>
    </location>
</feature>
<dbReference type="GO" id="GO:0005886">
    <property type="term" value="C:plasma membrane"/>
    <property type="evidence" value="ECO:0007669"/>
    <property type="project" value="UniProtKB-SubCell"/>
</dbReference>
<dbReference type="AlphaFoldDB" id="A0A9D2MLP1"/>
<feature type="transmembrane region" description="Helical" evidence="7">
    <location>
        <begin position="115"/>
        <end position="135"/>
    </location>
</feature>
<accession>A0A9D2MLP1</accession>
<evidence type="ECO:0000256" key="4">
    <source>
        <dbReference type="ARBA" id="ARBA00022989"/>
    </source>
</evidence>
<comment type="subcellular location">
    <subcellularLocation>
        <location evidence="1">Cell membrane</location>
        <topology evidence="1">Multi-pass membrane protein</topology>
    </subcellularLocation>
</comment>
<evidence type="ECO:0000256" key="2">
    <source>
        <dbReference type="ARBA" id="ARBA00022475"/>
    </source>
</evidence>
<sequence length="257" mass="27543">MKPDYNELLEIVSEMGFRLMLSGAEIYRVEESISRLLQAYGAERGEVFAIPNCIIVSLTSPQGEPMTQIRRMPNHGTDIYLLERYNDLCRRLCRETPPFEVALDSMRQIERTHKVYSLPVQLLAHFLGCGMFSLFYGGSVWDGICGGVCGMVICLCMAFTSKLGANLFFKTIAGAAVSAFVALALTAAGIGQNSDSIIIGALMALVPGIAFTNAMRDIMAGDMVAGISKAAEALLIGAAIALGTALALGLIRMLMGG</sequence>
<evidence type="ECO:0000256" key="1">
    <source>
        <dbReference type="ARBA" id="ARBA00004651"/>
    </source>
</evidence>
<dbReference type="InterPro" id="IPR010619">
    <property type="entry name" value="ThrE-like_N"/>
</dbReference>
<comment type="caution">
    <text evidence="9">The sequence shown here is derived from an EMBL/GenBank/DDBJ whole genome shotgun (WGS) entry which is preliminary data.</text>
</comment>
<evidence type="ECO:0000313" key="10">
    <source>
        <dbReference type="Proteomes" id="UP000823921"/>
    </source>
</evidence>
<comment type="similarity">
    <text evidence="6">Belongs to the ThrE exporter (TC 2.A.79) family.</text>
</comment>
<dbReference type="Pfam" id="PF06738">
    <property type="entry name" value="ThrE"/>
    <property type="match status" value="1"/>
</dbReference>
<organism evidence="9 10">
    <name type="scientific">Candidatus Flavonifractor intestinigallinarum</name>
    <dbReference type="NCBI Taxonomy" id="2838586"/>
    <lineage>
        <taxon>Bacteria</taxon>
        <taxon>Bacillati</taxon>
        <taxon>Bacillota</taxon>
        <taxon>Clostridia</taxon>
        <taxon>Eubacteriales</taxon>
        <taxon>Oscillospiraceae</taxon>
        <taxon>Flavonifractor</taxon>
    </lineage>
</organism>
<feature type="transmembrane region" description="Helical" evidence="7">
    <location>
        <begin position="167"/>
        <end position="190"/>
    </location>
</feature>
<evidence type="ECO:0000256" key="6">
    <source>
        <dbReference type="ARBA" id="ARBA00034125"/>
    </source>
</evidence>
<keyword evidence="3 7" id="KW-0812">Transmembrane</keyword>